<name>A0A9W6S5Z9_9ACTN</name>
<evidence type="ECO:0000313" key="2">
    <source>
        <dbReference type="EMBL" id="GLY88995.1"/>
    </source>
</evidence>
<evidence type="ECO:0000313" key="3">
    <source>
        <dbReference type="Proteomes" id="UP001165074"/>
    </source>
</evidence>
<reference evidence="2" key="1">
    <citation type="submission" date="2023-03" db="EMBL/GenBank/DDBJ databases">
        <title>Actinoallomurus iriomotensis NBRC 103684.</title>
        <authorList>
            <person name="Ichikawa N."/>
            <person name="Sato H."/>
            <person name="Tonouchi N."/>
        </authorList>
    </citation>
    <scope>NUCLEOTIDE SEQUENCE</scope>
    <source>
        <strain evidence="2">NBRC 103684</strain>
    </source>
</reference>
<feature type="compositionally biased region" description="Basic and acidic residues" evidence="1">
    <location>
        <begin position="38"/>
        <end position="47"/>
    </location>
</feature>
<proteinExistence type="predicted"/>
<feature type="compositionally biased region" description="Basic residues" evidence="1">
    <location>
        <begin position="21"/>
        <end position="32"/>
    </location>
</feature>
<protein>
    <submittedName>
        <fullName evidence="2">Uncharacterized protein</fullName>
    </submittedName>
</protein>
<accession>A0A9W6S5Z9</accession>
<organism evidence="2 3">
    <name type="scientific">Actinoallomurus iriomotensis</name>
    <dbReference type="NCBI Taxonomy" id="478107"/>
    <lineage>
        <taxon>Bacteria</taxon>
        <taxon>Bacillati</taxon>
        <taxon>Actinomycetota</taxon>
        <taxon>Actinomycetes</taxon>
        <taxon>Streptosporangiales</taxon>
        <taxon>Thermomonosporaceae</taxon>
        <taxon>Actinoallomurus</taxon>
    </lineage>
</organism>
<dbReference type="Proteomes" id="UP001165074">
    <property type="component" value="Unassembled WGS sequence"/>
</dbReference>
<evidence type="ECO:0000256" key="1">
    <source>
        <dbReference type="SAM" id="MobiDB-lite"/>
    </source>
</evidence>
<feature type="region of interest" description="Disordered" evidence="1">
    <location>
        <begin position="14"/>
        <end position="145"/>
    </location>
</feature>
<dbReference type="EMBL" id="BSTK01000012">
    <property type="protein sequence ID" value="GLY88995.1"/>
    <property type="molecule type" value="Genomic_DNA"/>
</dbReference>
<dbReference type="AlphaFoldDB" id="A0A9W6S5Z9"/>
<sequence length="145" mass="15997">MVRLLRVDRRAVLQLAGTGHGRARAPVRRRSNALKLAGRRDQSEPSQREPGIPQDEAPARFQWSDRGRDTSCPGEEDEFEQQRASEQDGTDQPAENHHPAAQPAGGPPTSKPDAERRSGQEYQGHTPQPEQDERIWSAGCEVGSG</sequence>
<feature type="compositionally biased region" description="Polar residues" evidence="1">
    <location>
        <begin position="120"/>
        <end position="129"/>
    </location>
</feature>
<comment type="caution">
    <text evidence="2">The sequence shown here is derived from an EMBL/GenBank/DDBJ whole genome shotgun (WGS) entry which is preliminary data.</text>
</comment>
<gene>
    <name evidence="2" type="ORF">Airi02_069240</name>
</gene>
<keyword evidence="3" id="KW-1185">Reference proteome</keyword>